<evidence type="ECO:0000313" key="1">
    <source>
        <dbReference type="EMBL" id="ABR13477.1"/>
    </source>
</evidence>
<dbReference type="RefSeq" id="WP_023089205.1">
    <property type="nucleotide sequence ID" value="NZ_AP040361.1"/>
</dbReference>
<dbReference type="PATRIC" id="fig|287.2554.peg.6180"/>
<protein>
    <submittedName>
        <fullName evidence="1">Uncharacterized protein</fullName>
    </submittedName>
</protein>
<dbReference type="SUPFAM" id="SSF47413">
    <property type="entry name" value="lambda repressor-like DNA-binding domains"/>
    <property type="match status" value="1"/>
</dbReference>
<dbReference type="CDD" id="cd00093">
    <property type="entry name" value="HTH_XRE"/>
    <property type="match status" value="1"/>
</dbReference>
<dbReference type="InterPro" id="IPR010982">
    <property type="entry name" value="Lambda_DNA-bd_dom_sf"/>
</dbReference>
<dbReference type="AlphaFoldDB" id="A6N5N1"/>
<dbReference type="EMBL" id="EU595735">
    <property type="protein sequence ID" value="ACD38666.2"/>
    <property type="molecule type" value="Genomic_DNA"/>
</dbReference>
<organism evidence="1">
    <name type="scientific">Pseudomonas aeruginosa</name>
    <dbReference type="NCBI Taxonomy" id="287"/>
    <lineage>
        <taxon>Bacteria</taxon>
        <taxon>Pseudomonadati</taxon>
        <taxon>Pseudomonadota</taxon>
        <taxon>Gammaproteobacteria</taxon>
        <taxon>Pseudomonadales</taxon>
        <taxon>Pseudomonadaceae</taxon>
        <taxon>Pseudomonas</taxon>
    </lineage>
</organism>
<accession>B3G0V0</accession>
<sequence length="142" mass="16317">MSSNSAKRGELARKARSVLGASTAEAAQLVHVSKRTWELWESGQREMPEASWELFVYKITHGITPTDERELLVVVDDNQAPLDVVSSDTFLNLTEQGPGEYEISSMAVSRETGRQYIHRTRFKLKPYNEHVLKFAERHRQWD</sequence>
<reference evidence="2" key="1">
    <citation type="journal article" date="2008" name="Genomics">
        <title>Large-insert genome analysis technology detects structural variation in Pseudomonas aeruginosa clinical strains from cystic fibrosis patients.</title>
        <authorList>
            <person name="Hayden H.S."/>
            <person name="Gillett W."/>
            <person name="Saenphimmachak C."/>
            <person name="Lim R."/>
            <person name="Zhou Y."/>
            <person name="Jacobs M.A."/>
            <person name="Chang J."/>
            <person name="Rohmer L."/>
            <person name="D'Argenio D.A."/>
            <person name="Palmieri A."/>
            <person name="Levy R."/>
            <person name="Haugen E."/>
            <person name="Wong G.K."/>
            <person name="Brittnacher M.J."/>
            <person name="Burns J.L."/>
            <person name="Miller S.I."/>
            <person name="Olson M.V."/>
            <person name="Kaul R."/>
        </authorList>
    </citation>
    <scope>NUCLEOTIDE SEQUENCE</scope>
    <source>
        <strain evidence="2">PACS181</strain>
    </source>
</reference>
<dbReference type="EMBL" id="EF611302">
    <property type="protein sequence ID" value="ABR13477.1"/>
    <property type="molecule type" value="Genomic_DNA"/>
</dbReference>
<dbReference type="InterPro" id="IPR001387">
    <property type="entry name" value="Cro/C1-type_HTH"/>
</dbReference>
<name>A6N5N1_PSEAI</name>
<accession>A6N5N1</accession>
<gene>
    <name evidence="2" type="ORF">PACL_0022</name>
</gene>
<evidence type="ECO:0000313" key="2">
    <source>
        <dbReference type="EMBL" id="ACD38666.2"/>
    </source>
</evidence>
<dbReference type="InterPro" id="IPR027910">
    <property type="entry name" value="YdiL_sf"/>
</dbReference>
<proteinExistence type="predicted"/>
<dbReference type="GO" id="GO:0003677">
    <property type="term" value="F:DNA binding"/>
    <property type="evidence" value="ECO:0007669"/>
    <property type="project" value="InterPro"/>
</dbReference>
<reference evidence="1" key="2">
    <citation type="journal article" date="2009" name="FEMS Microbiol. Lett.">
        <title>Genomic islands of Pseudomonas aeruginosa.</title>
        <authorList>
            <person name="Battle S.E."/>
            <person name="Rello J."/>
            <person name="Hauser A.R."/>
        </authorList>
    </citation>
    <scope>NUCLEOTIDE SEQUENCE</scope>
    <source>
        <strain evidence="1">PSE9</strain>
    </source>
</reference>
<dbReference type="Gene3D" id="1.10.3100.10">
    <property type="entry name" value="Putative cytoplasmic protein"/>
    <property type="match status" value="1"/>
</dbReference>